<organismHost>
    <name type="scientific">Chilo suppressalis</name>
    <name type="common">Asiatic rice borer moth</name>
    <dbReference type="NCBI Taxonomy" id="168631"/>
</organismHost>
<dbReference type="EMBL" id="AF303741">
    <property type="protein sequence ID" value="AAK82197.1"/>
    <property type="molecule type" value="Genomic_DNA"/>
</dbReference>
<protein>
    <submittedName>
        <fullName evidence="1">336R</fullName>
    </submittedName>
</protein>
<evidence type="ECO:0000313" key="2">
    <source>
        <dbReference type="Proteomes" id="UP000001359"/>
    </source>
</evidence>
<reference evidence="1 2" key="6">
    <citation type="journal article" date="1992" name="Virus Genes">
        <title>Characterization of the third origin of DNA replication of the genome of insect iridescent virus type 6.</title>
        <authorList>
            <person name="Sonntag K.C."/>
            <person name="Darai G."/>
        </authorList>
    </citation>
    <scope>NUCLEOTIDE SEQUENCE [LARGE SCALE GENOMIC DNA]</scope>
</reference>
<proteinExistence type="predicted"/>
<reference evidence="1 2" key="12">
    <citation type="journal article" date="1997" name="Virus Genes">
        <title>The DNA sequence of Chilo iridescent virus between the genome coordinates 0.101 and 0.391; similarities in coding strategy between insect and vertebrate iridoviruses.</title>
        <authorList>
            <person name="Bahr U."/>
            <person name="Tidona C.A."/>
            <person name="Darai G."/>
        </authorList>
    </citation>
    <scope>NUCLEOTIDE SEQUENCE [LARGE SCALE GENOMIC DNA]</scope>
</reference>
<reference evidence="1 2" key="4">
    <citation type="journal article" date="1988" name="Virology">
        <title>Identification and characterization of the repetitive DNA element in the genome of insect iridescent virus type 6.</title>
        <authorList>
            <person name="Fischer M."/>
            <person name="Schnitzler P."/>
            <person name="Delius H."/>
            <person name="Darai G."/>
        </authorList>
    </citation>
    <scope>NUCLEOTIDE SEQUENCE [LARGE SCALE GENOMIC DNA]</scope>
</reference>
<reference evidence="1 2" key="8">
    <citation type="journal article" date="1994" name="Intervirology">
        <title>Identification of the primary structure and the coding capacity of the genome of insect iridescent virus type 6 between the genome coordinates 0.310 and 0.347 (7990 bp).</title>
        <authorList>
            <person name="Sonntag K.C."/>
            <person name="Schnitzler P."/>
            <person name="Janssen W."/>
            <person name="Darai G."/>
        </authorList>
    </citation>
    <scope>NUCLEOTIDE SEQUENCE [LARGE SCALE GENOMIC DNA]</scope>
</reference>
<name>Q91FI8_IIV6</name>
<accession>Q91FI8</accession>
<organismHost>
    <name type="scientific">Gryllus campestris</name>
    <dbReference type="NCBI Taxonomy" id="58607"/>
</organismHost>
<reference evidence="1 2" key="13">
    <citation type="journal article" date="1998" name="Virus Genes">
        <title>Identification of a thymidylate synthase gene within the genome of Chilo iridescent virus.</title>
        <authorList>
            <person name="Muller K."/>
            <person name="Tidona C.A."/>
            <person name="Bahr U."/>
            <person name="Darai G."/>
        </authorList>
    </citation>
    <scope>NUCLEOTIDE SEQUENCE [LARGE SCALE GENOMIC DNA]</scope>
</reference>
<reference evidence="1 2" key="5">
    <citation type="journal article" date="1992" name="Virus Genes">
        <title>Identification and mapping of origins of DNA replication within the DNA sequences of the genome of insect iridescent virus type 6.</title>
        <authorList>
            <person name="Handermann M."/>
            <person name="Schnitzler P."/>
            <person name="Rosen-Wolff A."/>
            <person name="Raab K."/>
            <person name="Sonntag K.C."/>
            <person name="Darai G."/>
        </authorList>
    </citation>
    <scope>NUCLEOTIDE SEQUENCE [LARGE SCALE GENOMIC DNA]</scope>
</reference>
<reference evidence="1 2" key="3">
    <citation type="journal article" date="1987" name="Virology">
        <title>Molecular cloning and physical mapping of the genome of insect iridescent virus type 6: further evidence for circular permutation of the viral genome.</title>
        <authorList>
            <person name="Schnitzler P."/>
            <person name="Soltau J.B."/>
            <person name="Fischer M."/>
            <person name="Reisner H."/>
            <person name="Scholz J."/>
            <person name="Delius H."/>
            <person name="Darai G."/>
        </authorList>
    </citation>
    <scope>NUCLEOTIDE SEQUENCE [LARGE SCALE GENOMIC DNA]</scope>
</reference>
<reference evidence="1 2" key="10">
    <citation type="journal article" date="1994" name="Nucleic Acids Res.">
        <title>Identification of genes encoding zinc finger proteins, non-histone chromosomal HMG protein homologue, and a putative GTP phosphohydrolase in the genome of Chilo iridescent virus.</title>
        <authorList>
            <person name="Schnitzler P."/>
            <person name="Hug M."/>
            <person name="Handermann M."/>
            <person name="Janssen W."/>
            <person name="Koonin E.V."/>
            <person name="Delius H."/>
            <person name="Darai C."/>
        </authorList>
    </citation>
    <scope>NUCLEOTIDE SEQUENCE [LARGE SCALE GENOMIC DNA]</scope>
</reference>
<reference evidence="1 2" key="15">
    <citation type="journal article" date="2001" name="Virology">
        <title>Analysis of the first complete DNA sequence of an invertebrate iridovirus: coding strategy of the genome of Chilo iridescent virus.</title>
        <authorList>
            <person name="Jakob N.J."/>
            <person name="Muller K."/>
            <person name="Bahr U."/>
            <person name="Darai G."/>
        </authorList>
    </citation>
    <scope>NUCLEOTIDE SEQUENCE [LARGE SCALE GENOMIC DNA]</scope>
</reference>
<reference evidence="1 2" key="2">
    <citation type="journal article" date="1986" name="Med. Microbiol. Immunol.">
        <title>Insect iridescent virus type 6 induced toxic degenerative hepatitis in mice.</title>
        <authorList>
            <person name="Lorbacher de Ruiz H."/>
            <person name="Gelderblom H."/>
            <person name="Hofmann W."/>
            <person name="Darai G."/>
        </authorList>
    </citation>
    <scope>NUCLEOTIDE SEQUENCE [LARGE SCALE GENOMIC DNA]</scope>
</reference>
<evidence type="ECO:0000313" key="1">
    <source>
        <dbReference type="EMBL" id="AAK82197.1"/>
    </source>
</evidence>
<dbReference type="GeneID" id="1733135"/>
<sequence length="41" mass="4563">MTGLIVISIRDGIHCGFFFCKLVIKDNTQNSPDSILKQPVN</sequence>
<reference evidence="1 2" key="11">
    <citation type="journal article" date="1994" name="Virus Genes">
        <title>Chilo iridescent virus encodes a putative helicase belonging to a distinct family within the "DEAD/H" superfamily: implications for the evolution of large DNA viruses.</title>
        <authorList>
            <person name="Sonntag K.C."/>
            <person name="Schnitzler P."/>
            <person name="Koonin E.V."/>
            <person name="Darai G."/>
        </authorList>
    </citation>
    <scope>NUCLEOTIDE SEQUENCE [LARGE SCALE GENOMIC DNA]</scope>
</reference>
<organismHost>
    <name type="scientific">Acheta domesticus</name>
    <name type="common">House cricket</name>
    <dbReference type="NCBI Taxonomy" id="6997"/>
</organismHost>
<organismHost>
    <name type="scientific">Spodoptera frugiperda</name>
    <name type="common">Fall armyworm</name>
    <dbReference type="NCBI Taxonomy" id="7108"/>
</organismHost>
<reference evidence="1 2" key="9">
    <citation type="journal article" date="1994" name="J. Gen. Virol.">
        <title>Insect iridescent virus type 6 encodes a polypeptide related to the largest subunit of eukaryotic RNA polymerase II.</title>
        <authorList>
            <person name="Schnitzler P."/>
            <person name="Sonntag K.C."/>
            <person name="Muller M."/>
            <person name="Janssen W."/>
            <person name="Bugert J.J."/>
            <person name="Koonin E.V."/>
            <person name="Darai G."/>
        </authorList>
    </citation>
    <scope>NUCLEOTIDE SEQUENCE [LARGE SCALE GENOMIC DNA]</scope>
</reference>
<dbReference type="Proteomes" id="UP000001359">
    <property type="component" value="Segment"/>
</dbReference>
<dbReference type="RefSeq" id="NP_149799.1">
    <property type="nucleotide sequence ID" value="NC_003038.1"/>
</dbReference>
<organismHost>
    <name type="scientific">Gryllus bimaculatus</name>
    <name type="common">Two-spotted cricket</name>
    <dbReference type="NCBI Taxonomy" id="6999"/>
</organismHost>
<dbReference type="KEGG" id="vg:1733135"/>
<organism evidence="1 2">
    <name type="scientific">Invertebrate iridescent virus 6</name>
    <name type="common">IIV-6</name>
    <name type="synonym">Chilo iridescent virus</name>
    <dbReference type="NCBI Taxonomy" id="176652"/>
    <lineage>
        <taxon>Viruses</taxon>
        <taxon>Varidnaviria</taxon>
        <taxon>Bamfordvirae</taxon>
        <taxon>Nucleocytoviricota</taxon>
        <taxon>Megaviricetes</taxon>
        <taxon>Pimascovirales</taxon>
        <taxon>Pimascovirales incertae sedis</taxon>
        <taxon>Iridoviridae</taxon>
        <taxon>Betairidovirinae</taxon>
        <taxon>Iridovirus</taxon>
        <taxon>Iridovirus chilo1</taxon>
    </lineage>
</organism>
<reference evidence="1 2" key="7">
    <citation type="journal article" date="1993" name="J. Gen. Virol.">
        <title>Identification of the gene encoding the major capsid protein of insect iridescent virus type 6 by polymerase chain reaction.</title>
        <authorList>
            <person name="Stohwasser R."/>
            <person name="Raab K."/>
            <person name="Schnitzler P."/>
            <person name="Janssen W."/>
            <person name="Darai G."/>
        </authorList>
    </citation>
    <scope>NUCLEOTIDE SEQUENCE [LARGE SCALE GENOMIC DNA]</scope>
</reference>
<reference evidence="1 2" key="14">
    <citation type="journal article" date="1999" name="Virus Genes">
        <title>Identification of a gene cluster within the genome of Chilo iridescent virus encoding enzymes involved in viral DNA replication and processing.</title>
        <authorList>
            <person name="Muller K."/>
            <person name="Tidona C.A."/>
            <person name="Darai G."/>
        </authorList>
    </citation>
    <scope>NUCLEOTIDE SEQUENCE [LARGE SCALE GENOMIC DNA]</scope>
</reference>
<reference evidence="1 2" key="1">
    <citation type="journal article" date="1984" name="J. Virol.">
        <title>DNA analysis of insect iridescent virus 6: evidence for circular permutation and terminal redundancy.</title>
        <authorList>
            <person name="Delius H."/>
            <person name="Darai G."/>
            <person name="Fluegel R.M."/>
        </authorList>
    </citation>
    <scope>NUCLEOTIDE SEQUENCE [LARGE SCALE GENOMIC DNA]</scope>
</reference>
<keyword evidence="2" id="KW-1185">Reference proteome</keyword>